<feature type="compositionally biased region" description="Basic and acidic residues" evidence="1">
    <location>
        <begin position="53"/>
        <end position="69"/>
    </location>
</feature>
<feature type="compositionally biased region" description="Basic and acidic residues" evidence="1">
    <location>
        <begin position="1"/>
        <end position="13"/>
    </location>
</feature>
<proteinExistence type="predicted"/>
<evidence type="ECO:0000256" key="1">
    <source>
        <dbReference type="SAM" id="MobiDB-lite"/>
    </source>
</evidence>
<dbReference type="WBParaSite" id="ACRNAN_scaffold20156.g31637.t1">
    <property type="protein sequence ID" value="ACRNAN_scaffold20156.g31637.t1"/>
    <property type="gene ID" value="ACRNAN_scaffold20156.g31637"/>
</dbReference>
<feature type="region of interest" description="Disordered" evidence="1">
    <location>
        <begin position="1"/>
        <end position="85"/>
    </location>
</feature>
<sequence>MDDGIYRLSEELRPPSSPRNEEAFLEIPTSIDSDKSVHKDNGNSSSLPPAAEEISKNLSEVERWLENRPESSQARNLEENGFENV</sequence>
<feature type="compositionally biased region" description="Basic and acidic residues" evidence="1">
    <location>
        <begin position="32"/>
        <end position="41"/>
    </location>
</feature>
<protein>
    <submittedName>
        <fullName evidence="3">Uncharacterized protein</fullName>
    </submittedName>
</protein>
<evidence type="ECO:0000313" key="3">
    <source>
        <dbReference type="WBParaSite" id="ACRNAN_scaffold20156.g31637.t1"/>
    </source>
</evidence>
<evidence type="ECO:0000313" key="2">
    <source>
        <dbReference type="Proteomes" id="UP000887540"/>
    </source>
</evidence>
<accession>A0A914D874</accession>
<dbReference type="Proteomes" id="UP000887540">
    <property type="component" value="Unplaced"/>
</dbReference>
<name>A0A914D874_9BILA</name>
<reference evidence="3" key="1">
    <citation type="submission" date="2022-11" db="UniProtKB">
        <authorList>
            <consortium name="WormBaseParasite"/>
        </authorList>
    </citation>
    <scope>IDENTIFICATION</scope>
</reference>
<keyword evidence="2" id="KW-1185">Reference proteome</keyword>
<dbReference type="AlphaFoldDB" id="A0A914D874"/>
<organism evidence="2 3">
    <name type="scientific">Acrobeloides nanus</name>
    <dbReference type="NCBI Taxonomy" id="290746"/>
    <lineage>
        <taxon>Eukaryota</taxon>
        <taxon>Metazoa</taxon>
        <taxon>Ecdysozoa</taxon>
        <taxon>Nematoda</taxon>
        <taxon>Chromadorea</taxon>
        <taxon>Rhabditida</taxon>
        <taxon>Tylenchina</taxon>
        <taxon>Cephalobomorpha</taxon>
        <taxon>Cephaloboidea</taxon>
        <taxon>Cephalobidae</taxon>
        <taxon>Acrobeloides</taxon>
    </lineage>
</organism>